<organism evidence="1 2">
    <name type="scientific">Nocardia acididurans</name>
    <dbReference type="NCBI Taxonomy" id="2802282"/>
    <lineage>
        <taxon>Bacteria</taxon>
        <taxon>Bacillati</taxon>
        <taxon>Actinomycetota</taxon>
        <taxon>Actinomycetes</taxon>
        <taxon>Mycobacteriales</taxon>
        <taxon>Nocardiaceae</taxon>
        <taxon>Nocardia</taxon>
    </lineage>
</organism>
<comment type="caution">
    <text evidence="1">The sequence shown here is derived from an EMBL/GenBank/DDBJ whole genome shotgun (WGS) entry which is preliminary data.</text>
</comment>
<proteinExistence type="predicted"/>
<evidence type="ECO:0000313" key="1">
    <source>
        <dbReference type="EMBL" id="MBL1073641.1"/>
    </source>
</evidence>
<dbReference type="RefSeq" id="WP_201943928.1">
    <property type="nucleotide sequence ID" value="NZ_JAERRJ010000002.1"/>
</dbReference>
<dbReference type="Proteomes" id="UP000602198">
    <property type="component" value="Unassembled WGS sequence"/>
</dbReference>
<keyword evidence="2" id="KW-1185">Reference proteome</keyword>
<reference evidence="1 2" key="1">
    <citation type="submission" date="2021-01" db="EMBL/GenBank/DDBJ databases">
        <title>WGS of actinomycetes isolated from Thailand.</title>
        <authorList>
            <person name="Thawai C."/>
        </authorList>
    </citation>
    <scope>NUCLEOTIDE SEQUENCE [LARGE SCALE GENOMIC DNA]</scope>
    <source>
        <strain evidence="1 2">LPG 2</strain>
    </source>
</reference>
<evidence type="ECO:0000313" key="2">
    <source>
        <dbReference type="Proteomes" id="UP000602198"/>
    </source>
</evidence>
<sequence length="106" mass="11451">MTERKVSLWSRDGLYIDAALRDSGALVIEGQHLRGGGEYEYALTVAADQVPVVVAALGGDADADVLDLLHANAEPIVRRGEKGWLESIGVTVGFWSHGNWADLFDE</sequence>
<dbReference type="EMBL" id="JAERRJ010000002">
    <property type="protein sequence ID" value="MBL1073641.1"/>
    <property type="molecule type" value="Genomic_DNA"/>
</dbReference>
<name>A0ABS1LZZ1_9NOCA</name>
<gene>
    <name evidence="1" type="ORF">JK358_04475</name>
</gene>
<protein>
    <submittedName>
        <fullName evidence="1">Uncharacterized protein</fullName>
    </submittedName>
</protein>
<accession>A0ABS1LZZ1</accession>